<comment type="caution">
    <text evidence="11">The sequence shown here is derived from an EMBL/GenBank/DDBJ whole genome shotgun (WGS) entry which is preliminary data.</text>
</comment>
<evidence type="ECO:0000256" key="8">
    <source>
        <dbReference type="SAM" id="MobiDB-lite"/>
    </source>
</evidence>
<feature type="region of interest" description="Disordered" evidence="8">
    <location>
        <begin position="61"/>
        <end position="107"/>
    </location>
</feature>
<dbReference type="InterPro" id="IPR036855">
    <property type="entry name" value="Znf_CCCH_sf"/>
</dbReference>
<dbReference type="PROSITE" id="PS50103">
    <property type="entry name" value="ZF_C3H1"/>
    <property type="match status" value="1"/>
</dbReference>
<dbReference type="PANTHER" id="PTHR24009:SF3">
    <property type="entry name" value="RNA-BINDING (RRM_RBD_RNP MOTIFS) FAMILY PROTEIN-RELATED"/>
    <property type="match status" value="1"/>
</dbReference>
<keyword evidence="5" id="KW-0238">DNA-binding</keyword>
<dbReference type="InterPro" id="IPR000504">
    <property type="entry name" value="RRM_dom"/>
</dbReference>
<dbReference type="Proteomes" id="UP000796880">
    <property type="component" value="Unassembled WGS sequence"/>
</dbReference>
<dbReference type="EMBL" id="VOIH02000009">
    <property type="protein sequence ID" value="KAF3437374.1"/>
    <property type="molecule type" value="Genomic_DNA"/>
</dbReference>
<evidence type="ECO:0000256" key="4">
    <source>
        <dbReference type="ARBA" id="ARBA00022884"/>
    </source>
</evidence>
<evidence type="ECO:0000256" key="3">
    <source>
        <dbReference type="ARBA" id="ARBA00022833"/>
    </source>
</evidence>
<evidence type="ECO:0000313" key="11">
    <source>
        <dbReference type="EMBL" id="KAF3437374.1"/>
    </source>
</evidence>
<dbReference type="Gene3D" id="3.30.70.330">
    <property type="match status" value="1"/>
</dbReference>
<dbReference type="PANTHER" id="PTHR24009">
    <property type="entry name" value="RNA-BINDING (RRM/RBD/RNP MOTIFS)"/>
    <property type="match status" value="1"/>
</dbReference>
<keyword evidence="3 7" id="KW-0862">Zinc</keyword>
<feature type="compositionally biased region" description="Low complexity" evidence="8">
    <location>
        <begin position="63"/>
        <end position="107"/>
    </location>
</feature>
<reference evidence="11" key="1">
    <citation type="submission" date="2020-03" db="EMBL/GenBank/DDBJ databases">
        <title>A high-quality chromosome-level genome assembly of a woody plant with both climbing and erect habits, Rhamnella rubrinervis.</title>
        <authorList>
            <person name="Lu Z."/>
            <person name="Yang Y."/>
            <person name="Zhu X."/>
            <person name="Sun Y."/>
        </authorList>
    </citation>
    <scope>NUCLEOTIDE SEQUENCE</scope>
    <source>
        <strain evidence="11">BYM</strain>
        <tissue evidence="11">Leaf</tissue>
    </source>
</reference>
<dbReference type="InterPro" id="IPR012677">
    <property type="entry name" value="Nucleotide-bd_a/b_plait_sf"/>
</dbReference>
<evidence type="ECO:0000256" key="2">
    <source>
        <dbReference type="ARBA" id="ARBA00022771"/>
    </source>
</evidence>
<keyword evidence="2 7" id="KW-0863">Zinc-finger</keyword>
<keyword evidence="4 6" id="KW-0694">RNA-binding</keyword>
<dbReference type="Pfam" id="PF00076">
    <property type="entry name" value="RRM_1"/>
    <property type="match status" value="1"/>
</dbReference>
<dbReference type="InterPro" id="IPR035979">
    <property type="entry name" value="RBD_domain_sf"/>
</dbReference>
<dbReference type="GO" id="GO:0003723">
    <property type="term" value="F:RNA binding"/>
    <property type="evidence" value="ECO:0007669"/>
    <property type="project" value="UniProtKB-UniRule"/>
</dbReference>
<feature type="compositionally biased region" description="Polar residues" evidence="8">
    <location>
        <begin position="128"/>
        <end position="137"/>
    </location>
</feature>
<feature type="domain" description="C3H1-type" evidence="10">
    <location>
        <begin position="234"/>
        <end position="261"/>
    </location>
</feature>
<evidence type="ECO:0000256" key="6">
    <source>
        <dbReference type="PROSITE-ProRule" id="PRU00176"/>
    </source>
</evidence>
<keyword evidence="1 7" id="KW-0479">Metal-binding</keyword>
<accession>A0A8K0E0J1</accession>
<evidence type="ECO:0000313" key="12">
    <source>
        <dbReference type="Proteomes" id="UP000796880"/>
    </source>
</evidence>
<evidence type="ECO:0008006" key="13">
    <source>
        <dbReference type="Google" id="ProtNLM"/>
    </source>
</evidence>
<dbReference type="OrthoDB" id="1897736at2759"/>
<dbReference type="GO" id="GO:0003677">
    <property type="term" value="F:DNA binding"/>
    <property type="evidence" value="ECO:0007669"/>
    <property type="project" value="UniProtKB-KW"/>
</dbReference>
<dbReference type="Gene3D" id="4.10.1000.10">
    <property type="entry name" value="Zinc finger, CCCH-type"/>
    <property type="match status" value="1"/>
</dbReference>
<feature type="zinc finger region" description="C3H1-type" evidence="7">
    <location>
        <begin position="234"/>
        <end position="261"/>
    </location>
</feature>
<evidence type="ECO:0000256" key="7">
    <source>
        <dbReference type="PROSITE-ProRule" id="PRU00723"/>
    </source>
</evidence>
<evidence type="ECO:0000256" key="1">
    <source>
        <dbReference type="ARBA" id="ARBA00022723"/>
    </source>
</evidence>
<dbReference type="GO" id="GO:0008270">
    <property type="term" value="F:zinc ion binding"/>
    <property type="evidence" value="ECO:0007669"/>
    <property type="project" value="UniProtKB-KW"/>
</dbReference>
<dbReference type="SMART" id="SM00360">
    <property type="entry name" value="RRM"/>
    <property type="match status" value="1"/>
</dbReference>
<protein>
    <recommendedName>
        <fullName evidence="13">Zinc finger CCCH domain-containing protein 53-like</fullName>
    </recommendedName>
</protein>
<feature type="region of interest" description="Disordered" evidence="8">
    <location>
        <begin position="452"/>
        <end position="481"/>
    </location>
</feature>
<evidence type="ECO:0000259" key="10">
    <source>
        <dbReference type="PROSITE" id="PS50103"/>
    </source>
</evidence>
<dbReference type="PROSITE" id="PS50102">
    <property type="entry name" value="RRM"/>
    <property type="match status" value="1"/>
</dbReference>
<feature type="compositionally biased region" description="Low complexity" evidence="8">
    <location>
        <begin position="138"/>
        <end position="147"/>
    </location>
</feature>
<dbReference type="Pfam" id="PF00642">
    <property type="entry name" value="zf-CCCH"/>
    <property type="match status" value="1"/>
</dbReference>
<feature type="domain" description="RRM" evidence="9">
    <location>
        <begin position="373"/>
        <end position="449"/>
    </location>
</feature>
<dbReference type="SUPFAM" id="SSF54928">
    <property type="entry name" value="RNA-binding domain, RBD"/>
    <property type="match status" value="1"/>
</dbReference>
<name>A0A8K0E0J1_9ROSA</name>
<dbReference type="AlphaFoldDB" id="A0A8K0E0J1"/>
<dbReference type="CDD" id="cd12458">
    <property type="entry name" value="RRM_AtC3H46_like"/>
    <property type="match status" value="1"/>
</dbReference>
<dbReference type="FunFam" id="3.30.70.330:FF:000678">
    <property type="entry name" value="zinc finger CCCH domain-containing protein 53-like isoform X2"/>
    <property type="match status" value="1"/>
</dbReference>
<keyword evidence="12" id="KW-1185">Reference proteome</keyword>
<dbReference type="InterPro" id="IPR056276">
    <property type="entry name" value="AtC3H46-like_PABC-like"/>
</dbReference>
<dbReference type="InterPro" id="IPR000571">
    <property type="entry name" value="Znf_CCCH"/>
</dbReference>
<sequence length="708" mass="76782">MDSYEATRIVFSRIQSLDPENASKIMGLLLIQDHGEKEMIRLAFGPEALVHSMILKARKDLGLPSNSPSTPSTPSSSPSPFLSTNPITISRQNSSSNSSSSRLSLTIPNPSSSSASWAALSHELQNPTDLISPNNNLAPLGGSSSASSNMNSSSLPYYGNGVTTHHDVIDDFQLQDQLSFLNDGGPNNHDLFYTPDLSTSPTYAGAASWGGSSVHRRSCSVSDVCLGSEDPNSGFGWKPCLYYARGYCKNGTSCRFLHGGLGDSIVGSDGSTVVGSPSKLDMMDQCHHELLRSKSAQQQRLAAASQLMASAANSFPYSPKGMNFLLQQQQSETQRAAAALMMGDDLHKFGRSRLERNDFSMNGGAGMVNPASRQIYLTFPADSTFREDDVSNYFSNYGPVQDVRIPYQQKRMFGFVTFVYPETVKLILAKGNPHFVCDARVLVKPYKEKGKVQDKYRKQQQQQVERGDFSPCGTPTGLDSRDPYDLQLGARMFYNSQDVLWRRKLEEQAELQQALELQSRRLMGLQLLDVKKHHKISTCSPIQSPAQSPNFFSQNHLSLSSIHNSSEAQRENCSSPVPNSMTVSAADQLLQPAAASGRELLATGENGSNGKESPRDEVSDLLESLEHNLPDSPFASPTKGAGDYMSAFSNVASEAKDTDSLATSNIGLGTLDMGTFKSFNCQMPRFSSGHGAIGMYAGTGGPKCPVGI</sequence>
<evidence type="ECO:0000256" key="5">
    <source>
        <dbReference type="ARBA" id="ARBA00023125"/>
    </source>
</evidence>
<gene>
    <name evidence="11" type="ORF">FNV43_RR20127</name>
</gene>
<dbReference type="Pfam" id="PF23182">
    <property type="entry name" value="PABC_AtC3H46"/>
    <property type="match status" value="1"/>
</dbReference>
<dbReference type="SUPFAM" id="SSF90229">
    <property type="entry name" value="CCCH zinc finger"/>
    <property type="match status" value="1"/>
</dbReference>
<organism evidence="11 12">
    <name type="scientific">Rhamnella rubrinervis</name>
    <dbReference type="NCBI Taxonomy" id="2594499"/>
    <lineage>
        <taxon>Eukaryota</taxon>
        <taxon>Viridiplantae</taxon>
        <taxon>Streptophyta</taxon>
        <taxon>Embryophyta</taxon>
        <taxon>Tracheophyta</taxon>
        <taxon>Spermatophyta</taxon>
        <taxon>Magnoliopsida</taxon>
        <taxon>eudicotyledons</taxon>
        <taxon>Gunneridae</taxon>
        <taxon>Pentapetalae</taxon>
        <taxon>rosids</taxon>
        <taxon>fabids</taxon>
        <taxon>Rosales</taxon>
        <taxon>Rhamnaceae</taxon>
        <taxon>rhamnoid group</taxon>
        <taxon>Rhamneae</taxon>
        <taxon>Rhamnella</taxon>
    </lineage>
</organism>
<dbReference type="InterPro" id="IPR034365">
    <property type="entry name" value="AtC3H46-like_RRM"/>
</dbReference>
<evidence type="ECO:0000259" key="9">
    <source>
        <dbReference type="PROSITE" id="PS50102"/>
    </source>
</evidence>
<proteinExistence type="predicted"/>
<feature type="region of interest" description="Disordered" evidence="8">
    <location>
        <begin position="128"/>
        <end position="147"/>
    </location>
</feature>
<dbReference type="SMART" id="SM00356">
    <property type="entry name" value="ZnF_C3H1"/>
    <property type="match status" value="1"/>
</dbReference>